<dbReference type="Pfam" id="PF12210">
    <property type="entry name" value="Hrs_helical"/>
    <property type="match status" value="1"/>
</dbReference>
<evidence type="ECO:0000256" key="8">
    <source>
        <dbReference type="PROSITE-ProRule" id="PRU00091"/>
    </source>
</evidence>
<accession>A0A8E0RK37</accession>
<dbReference type="CDD" id="cd15720">
    <property type="entry name" value="FYVE_Hrs"/>
    <property type="match status" value="1"/>
</dbReference>
<dbReference type="InterPro" id="IPR011011">
    <property type="entry name" value="Znf_FYVE_PHD"/>
</dbReference>
<dbReference type="GO" id="GO:0035091">
    <property type="term" value="F:phosphatidylinositol binding"/>
    <property type="evidence" value="ECO:0007669"/>
    <property type="project" value="InterPro"/>
</dbReference>
<dbReference type="Gene3D" id="1.25.40.90">
    <property type="match status" value="1"/>
</dbReference>
<evidence type="ECO:0000259" key="10">
    <source>
        <dbReference type="PROSITE" id="PS50178"/>
    </source>
</evidence>
<dbReference type="SUPFAM" id="SSF57903">
    <property type="entry name" value="FYVE/PHD zinc finger"/>
    <property type="match status" value="1"/>
</dbReference>
<dbReference type="Proteomes" id="UP000728185">
    <property type="component" value="Unassembled WGS sequence"/>
</dbReference>
<dbReference type="GO" id="GO:0031623">
    <property type="term" value="P:receptor internalization"/>
    <property type="evidence" value="ECO:0007669"/>
    <property type="project" value="TreeGrafter"/>
</dbReference>
<evidence type="ECO:0000256" key="7">
    <source>
        <dbReference type="ARBA" id="ARBA00022833"/>
    </source>
</evidence>
<dbReference type="CDD" id="cd21387">
    <property type="entry name" value="GAT_Hrs"/>
    <property type="match status" value="1"/>
</dbReference>
<dbReference type="InterPro" id="IPR002014">
    <property type="entry name" value="VHS_dom"/>
</dbReference>
<feature type="compositionally biased region" description="Polar residues" evidence="9">
    <location>
        <begin position="683"/>
        <end position="727"/>
    </location>
</feature>
<dbReference type="InterPro" id="IPR024641">
    <property type="entry name" value="HRS_helical"/>
</dbReference>
<proteinExistence type="predicted"/>
<feature type="region of interest" description="Disordered" evidence="9">
    <location>
        <begin position="343"/>
        <end position="404"/>
    </location>
</feature>
<evidence type="ECO:0000256" key="6">
    <source>
        <dbReference type="ARBA" id="ARBA00022771"/>
    </source>
</evidence>
<dbReference type="Pfam" id="PF01363">
    <property type="entry name" value="FYVE"/>
    <property type="match status" value="1"/>
</dbReference>
<keyword evidence="3" id="KW-0963">Cytoplasm</keyword>
<feature type="region of interest" description="Disordered" evidence="9">
    <location>
        <begin position="683"/>
        <end position="767"/>
    </location>
</feature>
<evidence type="ECO:0000259" key="11">
    <source>
        <dbReference type="PROSITE" id="PS50179"/>
    </source>
</evidence>
<evidence type="ECO:0000256" key="1">
    <source>
        <dbReference type="ARBA" id="ARBA00004496"/>
    </source>
</evidence>
<keyword evidence="6 8" id="KW-0863">Zinc-finger</keyword>
<dbReference type="PROSITE" id="PS50178">
    <property type="entry name" value="ZF_FYVE"/>
    <property type="match status" value="1"/>
</dbReference>
<dbReference type="SMART" id="SM00288">
    <property type="entry name" value="VHS"/>
    <property type="match status" value="1"/>
</dbReference>
<organism evidence="12 13">
    <name type="scientific">Fasciolopsis buskii</name>
    <dbReference type="NCBI Taxonomy" id="27845"/>
    <lineage>
        <taxon>Eukaryota</taxon>
        <taxon>Metazoa</taxon>
        <taxon>Spiralia</taxon>
        <taxon>Lophotrochozoa</taxon>
        <taxon>Platyhelminthes</taxon>
        <taxon>Trematoda</taxon>
        <taxon>Digenea</taxon>
        <taxon>Plagiorchiida</taxon>
        <taxon>Echinostomata</taxon>
        <taxon>Echinostomatoidea</taxon>
        <taxon>Fasciolidae</taxon>
        <taxon>Fasciolopsis</taxon>
    </lineage>
</organism>
<evidence type="ECO:0000256" key="9">
    <source>
        <dbReference type="SAM" id="MobiDB-lite"/>
    </source>
</evidence>
<feature type="domain" description="FYVE-type" evidence="10">
    <location>
        <begin position="159"/>
        <end position="219"/>
    </location>
</feature>
<feature type="compositionally biased region" description="Low complexity" evidence="9">
    <location>
        <begin position="359"/>
        <end position="368"/>
    </location>
</feature>
<dbReference type="GO" id="GO:0008270">
    <property type="term" value="F:zinc ion binding"/>
    <property type="evidence" value="ECO:0007669"/>
    <property type="project" value="UniProtKB-KW"/>
</dbReference>
<dbReference type="GO" id="GO:0043130">
    <property type="term" value="F:ubiquitin binding"/>
    <property type="evidence" value="ECO:0007669"/>
    <property type="project" value="InterPro"/>
</dbReference>
<feature type="region of interest" description="Disordered" evidence="9">
    <location>
        <begin position="273"/>
        <end position="293"/>
    </location>
</feature>
<dbReference type="GO" id="GO:0005769">
    <property type="term" value="C:early endosome"/>
    <property type="evidence" value="ECO:0007669"/>
    <property type="project" value="TreeGrafter"/>
</dbReference>
<dbReference type="AlphaFoldDB" id="A0A8E0RK37"/>
<dbReference type="PANTHER" id="PTHR46275:SF1">
    <property type="entry name" value="HEPATOCYTE GROWTH FACTOR-REGULATED TYROSINE KINASE SUBSTRATE"/>
    <property type="match status" value="1"/>
</dbReference>
<evidence type="ECO:0000256" key="5">
    <source>
        <dbReference type="ARBA" id="ARBA00022723"/>
    </source>
</evidence>
<comment type="caution">
    <text evidence="12">The sequence shown here is derived from an EMBL/GenBank/DDBJ whole genome shotgun (WGS) entry which is preliminary data.</text>
</comment>
<keyword evidence="13" id="KW-1185">Reference proteome</keyword>
<sequence>MDMLKRSKVDKLVEKATNELLIEPDIETTLTICDLVRGQEISAKHVIASVKRRLTTDNANVVLHTLYVIESLMKNCGAAVHEEIATRDFMQTFISLVNSSPDVRSQVLTSIQNWAFVFKGKQEYSAIQEAYDELKSDGHTFPKFSENDAMFSVVCAPNWKEGSYCHRCKVAFTTFRRRHHCRNCGNSFCAECSSERAMLPKFGIEKEVRVCDHCFELLTRNPTQENSGKDKKLPPNKDEQARREKERRERELQTQEAEELALALALSASEADFKERERRGFGQNPGPIEANPSGYPNLRNENGPMQLLPVLDTSDMDPELARYLNRHYWENRANALGQQNLAKSCQSTMSGSPVPQPSAPSYSSPVSARIPSPVSTLKNNVAKPSSESERENNPNGGVHPSGVPELTTQKQEEFLNALRASIEFFVNRMQSDSQRGRSIANDTTVQALFLTLHEMHPQLLQQKQSMEDRRAYFEGLQDKLTQIREAREALDALRMEHSARRQLEEQEAARIRQLQMMQKLEVMRQQKRDTLEYKRRMALEQTMQYQQQYQSQTQPALHHPMDSSAGLTLSVPISHMHPSAYNMSSLGYPNLISMQSPYMTTTTPSAYGTIGTDSTNSGGYPQPGIPIADGSNYYPAAPVSVASHAQPSGQVYYGQQPQVGPASSQIQHPTFNAGTYSMQALDNALPSTTPHQPDTRSSAYQVQQSVSTAHSQQPVTRESNVYNNQQPYVDLPEPPTEIRVPSPVESGYAQSQAAQRDPNEGQLISFD</sequence>
<protein>
    <recommendedName>
        <fullName evidence="2">Hepatocyte growth factor-regulated tyrosine kinase substrate</fullName>
    </recommendedName>
</protein>
<dbReference type="PANTHER" id="PTHR46275">
    <property type="entry name" value="HEPATOCYTE GROWTH FACTOR-REGULATED TYROSINE KINASE SUBSTRATE"/>
    <property type="match status" value="1"/>
</dbReference>
<evidence type="ECO:0000256" key="4">
    <source>
        <dbReference type="ARBA" id="ARBA00022553"/>
    </source>
</evidence>
<dbReference type="InterPro" id="IPR000306">
    <property type="entry name" value="Znf_FYVE"/>
</dbReference>
<evidence type="ECO:0000313" key="12">
    <source>
        <dbReference type="EMBL" id="KAA0183972.1"/>
    </source>
</evidence>
<dbReference type="Gene3D" id="1.20.5.1940">
    <property type="match status" value="1"/>
</dbReference>
<dbReference type="PIRSF" id="PIRSF036956">
    <property type="entry name" value="Hrs_Vps27"/>
    <property type="match status" value="1"/>
</dbReference>
<name>A0A8E0RK37_9TREM</name>
<dbReference type="OrthoDB" id="957735at2759"/>
<dbReference type="SMART" id="SM00064">
    <property type="entry name" value="FYVE"/>
    <property type="match status" value="1"/>
</dbReference>
<keyword evidence="12" id="KW-0418">Kinase</keyword>
<dbReference type="EMBL" id="LUCM01011450">
    <property type="protein sequence ID" value="KAA0183972.1"/>
    <property type="molecule type" value="Genomic_DNA"/>
</dbReference>
<feature type="compositionally biased region" description="Polar residues" evidence="9">
    <location>
        <begin position="373"/>
        <end position="385"/>
    </location>
</feature>
<evidence type="ECO:0000256" key="2">
    <source>
        <dbReference type="ARBA" id="ARBA00015450"/>
    </source>
</evidence>
<gene>
    <name evidence="12" type="ORF">FBUS_07087</name>
</gene>
<comment type="subcellular location">
    <subcellularLocation>
        <location evidence="1">Cytoplasm</location>
    </subcellularLocation>
</comment>
<dbReference type="Pfam" id="PF00790">
    <property type="entry name" value="VHS"/>
    <property type="match status" value="1"/>
</dbReference>
<dbReference type="SUPFAM" id="SSF48464">
    <property type="entry name" value="ENTH/VHS domain"/>
    <property type="match status" value="1"/>
</dbReference>
<dbReference type="InterPro" id="IPR017455">
    <property type="entry name" value="Znf_FYVE-rel"/>
</dbReference>
<feature type="region of interest" description="Disordered" evidence="9">
    <location>
        <begin position="222"/>
        <end position="258"/>
    </location>
</feature>
<keyword evidence="5" id="KW-0479">Metal-binding</keyword>
<keyword evidence="4" id="KW-0597">Phosphoprotein</keyword>
<dbReference type="InterPro" id="IPR008942">
    <property type="entry name" value="ENTH_VHS"/>
</dbReference>
<dbReference type="PROSITE" id="PS50179">
    <property type="entry name" value="VHS"/>
    <property type="match status" value="1"/>
</dbReference>
<evidence type="ECO:0000313" key="13">
    <source>
        <dbReference type="Proteomes" id="UP000728185"/>
    </source>
</evidence>
<dbReference type="GO" id="GO:0032456">
    <property type="term" value="P:endocytic recycling"/>
    <property type="evidence" value="ECO:0007669"/>
    <property type="project" value="TreeGrafter"/>
</dbReference>
<dbReference type="InterPro" id="IPR013083">
    <property type="entry name" value="Znf_RING/FYVE/PHD"/>
</dbReference>
<reference evidence="12" key="1">
    <citation type="submission" date="2019-05" db="EMBL/GenBank/DDBJ databases">
        <title>Annotation for the trematode Fasciolopsis buski.</title>
        <authorList>
            <person name="Choi Y.-J."/>
        </authorList>
    </citation>
    <scope>NUCLEOTIDE SEQUENCE</scope>
    <source>
        <strain evidence="12">HT</strain>
        <tissue evidence="12">Whole worm</tissue>
    </source>
</reference>
<dbReference type="Gene3D" id="3.30.40.10">
    <property type="entry name" value="Zinc/RING finger domain, C3HC4 (zinc finger)"/>
    <property type="match status" value="1"/>
</dbReference>
<dbReference type="InterPro" id="IPR017073">
    <property type="entry name" value="HGS/VPS27"/>
</dbReference>
<feature type="compositionally biased region" description="Basic and acidic residues" evidence="9">
    <location>
        <begin position="227"/>
        <end position="253"/>
    </location>
</feature>
<feature type="domain" description="VHS" evidence="11">
    <location>
        <begin position="16"/>
        <end position="142"/>
    </location>
</feature>
<dbReference type="GO" id="GO:0016301">
    <property type="term" value="F:kinase activity"/>
    <property type="evidence" value="ECO:0007669"/>
    <property type="project" value="UniProtKB-KW"/>
</dbReference>
<keyword evidence="7" id="KW-0862">Zinc</keyword>
<evidence type="ECO:0000256" key="3">
    <source>
        <dbReference type="ARBA" id="ARBA00022490"/>
    </source>
</evidence>
<keyword evidence="12" id="KW-0808">Transferase</keyword>